<proteinExistence type="predicted"/>
<dbReference type="EMBL" id="ML145089">
    <property type="protein sequence ID" value="TBU63554.1"/>
    <property type="molecule type" value="Genomic_DNA"/>
</dbReference>
<dbReference type="InterPro" id="IPR042099">
    <property type="entry name" value="ANL_N_sf"/>
</dbReference>
<protein>
    <submittedName>
        <fullName evidence="3">Amp dependent CoA ligase</fullName>
    </submittedName>
</protein>
<feature type="domain" description="AMP-binding enzyme C-terminal" evidence="2">
    <location>
        <begin position="491"/>
        <end position="577"/>
    </location>
</feature>
<evidence type="ECO:0000313" key="3">
    <source>
        <dbReference type="EMBL" id="TBU63554.1"/>
    </source>
</evidence>
<evidence type="ECO:0000259" key="2">
    <source>
        <dbReference type="Pfam" id="PF13193"/>
    </source>
</evidence>
<evidence type="ECO:0000259" key="1">
    <source>
        <dbReference type="Pfam" id="PF00501"/>
    </source>
</evidence>
<dbReference type="PANTHER" id="PTHR24096:SF422">
    <property type="entry name" value="BCDNA.GH02901"/>
    <property type="match status" value="1"/>
</dbReference>
<dbReference type="STRING" id="114155.A0A4Q9QA86"/>
<sequence length="604" mass="66595">MRVEISGEIIAETCGKSVPVGEGVSNMSLIYADGQMPHVPEDLTISQFILDGRHPTRPSWVWEHPKAWLIEEATGREIGKEEVQRRVYALANALKMRWNIGEDDVVCIFSHNHVDYIVVVWAVHVLGGTVSTANPTYTAEELSYQLSLTKARLVIADLSTLPVASEGVRASGISPGCLISFDPVSGESYPDVQILIAFGSREAKRYRERRLSEGEGRTKLAFLSFSSGTTGKPKAVMISHYSFIANIVQIAQYLRLNDTQSSSFMKVYDANSVVLGTLPFYHAYGMHMGLLITFFLGASIVVSPKFQFERMLHSIQRYHISHLYVVPPQVVLLCKSPKVKQYDLSSVTYLICGAAPLGAELIEKLARILPNSVIGQGYGMTELATGATSMPLDRRVGEPGSAGVLLPGIVARVVRQDGTVAGFNELGELHLKTPSMSLGYLNDPTATAETFRDGWVHTGDEVIINERKEVFVVDRIKELIKVRGLQVAPSELESHLLDHPDVADVCVVGIPDDFSGELPFAFIVLNDGARVDIEAHKRNPYAIKEAMMAHVAEHKAKYKRLAGVEFADMIPKNPSGKLLRRVLREKAKEMLSQGKMKVMPKSKL</sequence>
<keyword evidence="3" id="KW-0436">Ligase</keyword>
<dbReference type="InterPro" id="IPR000873">
    <property type="entry name" value="AMP-dep_synth/lig_dom"/>
</dbReference>
<dbReference type="Gene3D" id="3.40.50.12780">
    <property type="entry name" value="N-terminal domain of ligase-like"/>
    <property type="match status" value="1"/>
</dbReference>
<dbReference type="Gene3D" id="3.30.300.30">
    <property type="match status" value="1"/>
</dbReference>
<dbReference type="Proteomes" id="UP000292082">
    <property type="component" value="Unassembled WGS sequence"/>
</dbReference>
<dbReference type="InterPro" id="IPR020845">
    <property type="entry name" value="AMP-binding_CS"/>
</dbReference>
<organism evidence="3 4">
    <name type="scientific">Dichomitus squalens</name>
    <dbReference type="NCBI Taxonomy" id="114155"/>
    <lineage>
        <taxon>Eukaryota</taxon>
        <taxon>Fungi</taxon>
        <taxon>Dikarya</taxon>
        <taxon>Basidiomycota</taxon>
        <taxon>Agaricomycotina</taxon>
        <taxon>Agaricomycetes</taxon>
        <taxon>Polyporales</taxon>
        <taxon>Polyporaceae</taxon>
        <taxon>Dichomitus</taxon>
    </lineage>
</organism>
<reference evidence="3 4" key="1">
    <citation type="submission" date="2019-01" db="EMBL/GenBank/DDBJ databases">
        <title>Draft genome sequences of three monokaryotic isolates of the white-rot basidiomycete fungus Dichomitus squalens.</title>
        <authorList>
            <consortium name="DOE Joint Genome Institute"/>
            <person name="Lopez S.C."/>
            <person name="Andreopoulos B."/>
            <person name="Pangilinan J."/>
            <person name="Lipzen A."/>
            <person name="Riley R."/>
            <person name="Ahrendt S."/>
            <person name="Ng V."/>
            <person name="Barry K."/>
            <person name="Daum C."/>
            <person name="Grigoriev I.V."/>
            <person name="Hilden K.S."/>
            <person name="Makela M.R."/>
            <person name="de Vries R.P."/>
        </authorList>
    </citation>
    <scope>NUCLEOTIDE SEQUENCE [LARGE SCALE GENOMIC DNA]</scope>
    <source>
        <strain evidence="3 4">CBS 464.89</strain>
    </source>
</reference>
<dbReference type="Pfam" id="PF00501">
    <property type="entry name" value="AMP-binding"/>
    <property type="match status" value="1"/>
</dbReference>
<accession>A0A4Q9QA86</accession>
<dbReference type="AlphaFoldDB" id="A0A4Q9QA86"/>
<dbReference type="InterPro" id="IPR025110">
    <property type="entry name" value="AMP-bd_C"/>
</dbReference>
<dbReference type="PANTHER" id="PTHR24096">
    <property type="entry name" value="LONG-CHAIN-FATTY-ACID--COA LIGASE"/>
    <property type="match status" value="1"/>
</dbReference>
<dbReference type="SUPFAM" id="SSF56801">
    <property type="entry name" value="Acetyl-CoA synthetase-like"/>
    <property type="match status" value="1"/>
</dbReference>
<keyword evidence="4" id="KW-1185">Reference proteome</keyword>
<dbReference type="PROSITE" id="PS00455">
    <property type="entry name" value="AMP_BINDING"/>
    <property type="match status" value="1"/>
</dbReference>
<feature type="domain" description="AMP-dependent synthetase/ligase" evidence="1">
    <location>
        <begin position="74"/>
        <end position="441"/>
    </location>
</feature>
<evidence type="ECO:0000313" key="4">
    <source>
        <dbReference type="Proteomes" id="UP000292082"/>
    </source>
</evidence>
<gene>
    <name evidence="3" type="ORF">BD310DRAFT_841685</name>
</gene>
<dbReference type="GO" id="GO:0016405">
    <property type="term" value="F:CoA-ligase activity"/>
    <property type="evidence" value="ECO:0007669"/>
    <property type="project" value="TreeGrafter"/>
</dbReference>
<dbReference type="Pfam" id="PF13193">
    <property type="entry name" value="AMP-binding_C"/>
    <property type="match status" value="1"/>
</dbReference>
<name>A0A4Q9QA86_9APHY</name>
<dbReference type="CDD" id="cd05911">
    <property type="entry name" value="Firefly_Luc_like"/>
    <property type="match status" value="1"/>
</dbReference>
<dbReference type="InterPro" id="IPR045851">
    <property type="entry name" value="AMP-bd_C_sf"/>
</dbReference>